<keyword evidence="3" id="KW-1185">Reference proteome</keyword>
<accession>A2FTI9</accession>
<dbReference type="VEuPathDB" id="TrichDB:TVAGG3_0877780"/>
<sequence length="354" mass="39596">MSRNVPQAPIASVTTRIIDLPLLQMENKTSEFKLETLHQPLHLNPANFQFSFTGTNAWYSGVEMAVAVQANNIRFQAIRDAVLHIHVYLNRQEIYKSNTSSPADIMPQRNLSHVFRFRPFIPGDMHIRTAIKGLFNSQPFEVSDTIVVKIIPSFDIQTRASHKQIVEVKMRNDIPIGVTNITLSGSNGEKMFVTDRMEPGNVYCGIIKMLGISKDVTINFDLPFGKDCVMKASIQQAPSEPHYPLSFEFIGIPQSYKCFKPFDATIKVTNHEKVPLSGKAQIETKNQGIYPHGSTQFEVEKLEPGKSTEIHMQYVGMIPGVQQIPPINFTIAQLPPFKITPSCGVILIGTGDLD</sequence>
<dbReference type="EMBL" id="DS114011">
    <property type="protein sequence ID" value="EAX91779.1"/>
    <property type="molecule type" value="Genomic_DNA"/>
</dbReference>
<protein>
    <recommendedName>
        <fullName evidence="1">Trafficking protein particle complex subunit 13 C-terminal domain-containing protein</fullName>
    </recommendedName>
</protein>
<reference evidence="2" key="1">
    <citation type="submission" date="2006-10" db="EMBL/GenBank/DDBJ databases">
        <authorList>
            <person name="Amadeo P."/>
            <person name="Zhao Q."/>
            <person name="Wortman J."/>
            <person name="Fraser-Liggett C."/>
            <person name="Carlton J."/>
        </authorList>
    </citation>
    <scope>NUCLEOTIDE SEQUENCE</scope>
    <source>
        <strain evidence="2">G3</strain>
    </source>
</reference>
<name>A2FTI9_TRIV3</name>
<dbReference type="Pfam" id="PF23643">
    <property type="entry name" value="TRAPPC13_C"/>
    <property type="match status" value="1"/>
</dbReference>
<evidence type="ECO:0000313" key="3">
    <source>
        <dbReference type="Proteomes" id="UP000001542"/>
    </source>
</evidence>
<evidence type="ECO:0000259" key="1">
    <source>
        <dbReference type="Pfam" id="PF23643"/>
    </source>
</evidence>
<dbReference type="VEuPathDB" id="TrichDB:TVAG_142630"/>
<dbReference type="RefSeq" id="XP_001304709.1">
    <property type="nucleotide sequence ID" value="XM_001304708.1"/>
</dbReference>
<dbReference type="KEGG" id="tva:4749481"/>
<reference evidence="2" key="2">
    <citation type="journal article" date="2007" name="Science">
        <title>Draft genome sequence of the sexually transmitted pathogen Trichomonas vaginalis.</title>
        <authorList>
            <person name="Carlton J.M."/>
            <person name="Hirt R.P."/>
            <person name="Silva J.C."/>
            <person name="Delcher A.L."/>
            <person name="Schatz M."/>
            <person name="Zhao Q."/>
            <person name="Wortman J.R."/>
            <person name="Bidwell S.L."/>
            <person name="Alsmark U.C.M."/>
            <person name="Besteiro S."/>
            <person name="Sicheritz-Ponten T."/>
            <person name="Noel C.J."/>
            <person name="Dacks J.B."/>
            <person name="Foster P.G."/>
            <person name="Simillion C."/>
            <person name="Van de Peer Y."/>
            <person name="Miranda-Saavedra D."/>
            <person name="Barton G.J."/>
            <person name="Westrop G.D."/>
            <person name="Mueller S."/>
            <person name="Dessi D."/>
            <person name="Fiori P.L."/>
            <person name="Ren Q."/>
            <person name="Paulsen I."/>
            <person name="Zhang H."/>
            <person name="Bastida-Corcuera F.D."/>
            <person name="Simoes-Barbosa A."/>
            <person name="Brown M.T."/>
            <person name="Hayes R.D."/>
            <person name="Mukherjee M."/>
            <person name="Okumura C.Y."/>
            <person name="Schneider R."/>
            <person name="Smith A.J."/>
            <person name="Vanacova S."/>
            <person name="Villalvazo M."/>
            <person name="Haas B.J."/>
            <person name="Pertea M."/>
            <person name="Feldblyum T.V."/>
            <person name="Utterback T.R."/>
            <person name="Shu C.L."/>
            <person name="Osoegawa K."/>
            <person name="de Jong P.J."/>
            <person name="Hrdy I."/>
            <person name="Horvathova L."/>
            <person name="Zubacova Z."/>
            <person name="Dolezal P."/>
            <person name="Malik S.B."/>
            <person name="Logsdon J.M. Jr."/>
            <person name="Henze K."/>
            <person name="Gupta A."/>
            <person name="Wang C.C."/>
            <person name="Dunne R.L."/>
            <person name="Upcroft J.A."/>
            <person name="Upcroft P."/>
            <person name="White O."/>
            <person name="Salzberg S.L."/>
            <person name="Tang P."/>
            <person name="Chiu C.-H."/>
            <person name="Lee Y.-S."/>
            <person name="Embley T.M."/>
            <person name="Coombs G.H."/>
            <person name="Mottram J.C."/>
            <person name="Tachezy J."/>
            <person name="Fraser-Liggett C.M."/>
            <person name="Johnson P.J."/>
        </authorList>
    </citation>
    <scope>NUCLEOTIDE SEQUENCE [LARGE SCALE GENOMIC DNA]</scope>
    <source>
        <strain evidence="2">G3</strain>
    </source>
</reference>
<dbReference type="Proteomes" id="UP000001542">
    <property type="component" value="Unassembled WGS sequence"/>
</dbReference>
<evidence type="ECO:0000313" key="2">
    <source>
        <dbReference type="EMBL" id="EAX91779.1"/>
    </source>
</evidence>
<dbReference type="AlphaFoldDB" id="A2FTI9"/>
<gene>
    <name evidence="2" type="ORF">TVAG_142630</name>
</gene>
<dbReference type="InParanoid" id="A2FTI9"/>
<dbReference type="InterPro" id="IPR055428">
    <property type="entry name" value="TRAPPC13_C"/>
</dbReference>
<feature type="domain" description="Trafficking protein particle complex subunit 13 C-terminal" evidence="1">
    <location>
        <begin position="254"/>
        <end position="329"/>
    </location>
</feature>
<proteinExistence type="predicted"/>
<organism evidence="2 3">
    <name type="scientific">Trichomonas vaginalis (strain ATCC PRA-98 / G3)</name>
    <dbReference type="NCBI Taxonomy" id="412133"/>
    <lineage>
        <taxon>Eukaryota</taxon>
        <taxon>Metamonada</taxon>
        <taxon>Parabasalia</taxon>
        <taxon>Trichomonadida</taxon>
        <taxon>Trichomonadidae</taxon>
        <taxon>Trichomonas</taxon>
    </lineage>
</organism>